<evidence type="ECO:0008006" key="3">
    <source>
        <dbReference type="Google" id="ProtNLM"/>
    </source>
</evidence>
<keyword evidence="2" id="KW-1185">Reference proteome</keyword>
<protein>
    <recommendedName>
        <fullName evidence="3">Alpha/beta hydrolase</fullName>
    </recommendedName>
</protein>
<proteinExistence type="predicted"/>
<reference evidence="1" key="1">
    <citation type="submission" date="2022-08" db="EMBL/GenBank/DDBJ databases">
        <title>Novel Bdellovibrio Species Isolated from Svalbard: Designation Bdellovibrio svalbardensis.</title>
        <authorList>
            <person name="Mitchell R.J."/>
            <person name="Choi S.Y."/>
        </authorList>
    </citation>
    <scope>NUCLEOTIDE SEQUENCE</scope>
    <source>
        <strain evidence="1">PAP01</strain>
    </source>
</reference>
<dbReference type="SUPFAM" id="SSF53474">
    <property type="entry name" value="alpha/beta-Hydrolases"/>
    <property type="match status" value="1"/>
</dbReference>
<evidence type="ECO:0000313" key="1">
    <source>
        <dbReference type="EMBL" id="MDG0817134.1"/>
    </source>
</evidence>
<dbReference type="Gene3D" id="3.40.50.1820">
    <property type="entry name" value="alpha/beta hydrolase"/>
    <property type="match status" value="1"/>
</dbReference>
<sequence>MDYSQFTDSQLPFEGEFFLSRKKKFEELIFFVHFYDGSKRQLLRHIKMVNDLGFDAFAFQLQGTHKDLLKHIPLNTGLKFGMKHAYADQIEKLLNEIPGKKIIFSFSNPSAAAIEAMARRQCSDTVALICDSGPTARFLPSAYKLFGEEYKVQSFALKAALAPLLSLGWSPHLHRDMSAQLASFPEGFKILSIRGWRDKLIPPSHIDEVFEPHTNLDWTKLSLPESDHLTGLRDFPSEYIPGVEKFLNSIATAIST</sequence>
<dbReference type="EMBL" id="JANRMI010000003">
    <property type="protein sequence ID" value="MDG0817134.1"/>
    <property type="molecule type" value="Genomic_DNA"/>
</dbReference>
<accession>A0ABT6DKQ3</accession>
<dbReference type="Proteomes" id="UP001152321">
    <property type="component" value="Unassembled WGS sequence"/>
</dbReference>
<organism evidence="1 2">
    <name type="scientific">Bdellovibrio svalbardensis</name>
    <dbReference type="NCBI Taxonomy" id="2972972"/>
    <lineage>
        <taxon>Bacteria</taxon>
        <taxon>Pseudomonadati</taxon>
        <taxon>Bdellovibrionota</taxon>
        <taxon>Bdellovibrionia</taxon>
        <taxon>Bdellovibrionales</taxon>
        <taxon>Pseudobdellovibrionaceae</taxon>
        <taxon>Bdellovibrio</taxon>
    </lineage>
</organism>
<evidence type="ECO:0000313" key="2">
    <source>
        <dbReference type="Proteomes" id="UP001152321"/>
    </source>
</evidence>
<name>A0ABT6DKQ3_9BACT</name>
<comment type="caution">
    <text evidence="1">The sequence shown here is derived from an EMBL/GenBank/DDBJ whole genome shotgun (WGS) entry which is preliminary data.</text>
</comment>
<gene>
    <name evidence="1" type="ORF">NWE73_12200</name>
</gene>
<dbReference type="RefSeq" id="WP_277578610.1">
    <property type="nucleotide sequence ID" value="NZ_JANRMI010000003.1"/>
</dbReference>
<dbReference type="InterPro" id="IPR029058">
    <property type="entry name" value="AB_hydrolase_fold"/>
</dbReference>